<dbReference type="Proteomes" id="UP001596380">
    <property type="component" value="Unassembled WGS sequence"/>
</dbReference>
<sequence>MPTPRRTTAIALGAGAAALATAGTVVLQAPSAQAGSAAARAAAAATGDTAPLPGVSFTLKSTPVSSAALQQLDEMAANPARGMTRQADLSAAAAGAQNGLTYKTGCPSGNDAVKAMDAKVKVGAWCFDNGDKSTDQWIPQGVATSRSRQLDGLVLSWYHRHLSGDKWVTDGSRVTVGPRPRVEAKGTYQPVTLAIPTTTAEGRLVVKDVRPSNAPGGGVTTKGVAEATQHQGGTALAGDFLYTADTAGLRVYDVRRTYRVATGKNKLGVDADGKFYAHNEKYALFQTGMYRPENAGACPAWEKPPSAQDKDLCFSTVTYDPTSKSLVTGEFKTEGGVTAARPMRVVRWPLNDDGSLKADASGRVKSSIVFGGNVLKAQGVGSYHSDGGDTVYYNTSNGGSPGTVYADRDGDGKAPFKLTGPIGGESLAYDPYSGGDRMYGVTERKNQRMIYWTYRKDMQHPGMP</sequence>
<organism evidence="2 3">
    <name type="scientific">Actinomadura yumaensis</name>
    <dbReference type="NCBI Taxonomy" id="111807"/>
    <lineage>
        <taxon>Bacteria</taxon>
        <taxon>Bacillati</taxon>
        <taxon>Actinomycetota</taxon>
        <taxon>Actinomycetes</taxon>
        <taxon>Streptosporangiales</taxon>
        <taxon>Thermomonosporaceae</taxon>
        <taxon>Actinomadura</taxon>
    </lineage>
</organism>
<dbReference type="PROSITE" id="PS51318">
    <property type="entry name" value="TAT"/>
    <property type="match status" value="1"/>
</dbReference>
<evidence type="ECO:0008006" key="4">
    <source>
        <dbReference type="Google" id="ProtNLM"/>
    </source>
</evidence>
<evidence type="ECO:0000256" key="1">
    <source>
        <dbReference type="SAM" id="SignalP"/>
    </source>
</evidence>
<accession>A0ABW2CUA5</accession>
<dbReference type="EMBL" id="JBHSXS010000037">
    <property type="protein sequence ID" value="MFC6885379.1"/>
    <property type="molecule type" value="Genomic_DNA"/>
</dbReference>
<dbReference type="InterPro" id="IPR006311">
    <property type="entry name" value="TAT_signal"/>
</dbReference>
<evidence type="ECO:0000313" key="2">
    <source>
        <dbReference type="EMBL" id="MFC6885379.1"/>
    </source>
</evidence>
<keyword evidence="3" id="KW-1185">Reference proteome</keyword>
<proteinExistence type="predicted"/>
<feature type="signal peptide" evidence="1">
    <location>
        <begin position="1"/>
        <end position="22"/>
    </location>
</feature>
<reference evidence="3" key="1">
    <citation type="journal article" date="2019" name="Int. J. Syst. Evol. Microbiol.">
        <title>The Global Catalogue of Microorganisms (GCM) 10K type strain sequencing project: providing services to taxonomists for standard genome sequencing and annotation.</title>
        <authorList>
            <consortium name="The Broad Institute Genomics Platform"/>
            <consortium name="The Broad Institute Genome Sequencing Center for Infectious Disease"/>
            <person name="Wu L."/>
            <person name="Ma J."/>
        </authorList>
    </citation>
    <scope>NUCLEOTIDE SEQUENCE [LARGE SCALE GENOMIC DNA]</scope>
    <source>
        <strain evidence="3">JCM 3369</strain>
    </source>
</reference>
<name>A0ABW2CUA5_9ACTN</name>
<feature type="chain" id="PRO_5045063657" description="Secreted protein" evidence="1">
    <location>
        <begin position="23"/>
        <end position="464"/>
    </location>
</feature>
<protein>
    <recommendedName>
        <fullName evidence="4">Secreted protein</fullName>
    </recommendedName>
</protein>
<dbReference type="RefSeq" id="WP_160819470.1">
    <property type="nucleotide sequence ID" value="NZ_JBHSXS010000037.1"/>
</dbReference>
<gene>
    <name evidence="2" type="ORF">ACFQKB_36865</name>
</gene>
<evidence type="ECO:0000313" key="3">
    <source>
        <dbReference type="Proteomes" id="UP001596380"/>
    </source>
</evidence>
<comment type="caution">
    <text evidence="2">The sequence shown here is derived from an EMBL/GenBank/DDBJ whole genome shotgun (WGS) entry which is preliminary data.</text>
</comment>
<keyword evidence="1" id="KW-0732">Signal</keyword>